<dbReference type="PROSITE" id="PS00678">
    <property type="entry name" value="WD_REPEATS_1"/>
    <property type="match status" value="1"/>
</dbReference>
<evidence type="ECO:0000256" key="2">
    <source>
        <dbReference type="ARBA" id="ARBA00022737"/>
    </source>
</evidence>
<dbReference type="GO" id="GO:0032040">
    <property type="term" value="C:small-subunit processome"/>
    <property type="evidence" value="ECO:0007669"/>
    <property type="project" value="TreeGrafter"/>
</dbReference>
<organism evidence="4 5">
    <name type="scientific">Strongylus vulgaris</name>
    <name type="common">Blood worm</name>
    <dbReference type="NCBI Taxonomy" id="40348"/>
    <lineage>
        <taxon>Eukaryota</taxon>
        <taxon>Metazoa</taxon>
        <taxon>Ecdysozoa</taxon>
        <taxon>Nematoda</taxon>
        <taxon>Chromadorea</taxon>
        <taxon>Rhabditida</taxon>
        <taxon>Rhabditina</taxon>
        <taxon>Rhabditomorpha</taxon>
        <taxon>Strongyloidea</taxon>
        <taxon>Strongylidae</taxon>
        <taxon>Strongylus</taxon>
    </lineage>
</organism>
<dbReference type="EMBL" id="UYYB01001003">
    <property type="protein sequence ID" value="VDM65587.1"/>
    <property type="molecule type" value="Genomic_DNA"/>
</dbReference>
<dbReference type="GO" id="GO:0034388">
    <property type="term" value="C:Pwp2p-containing subcomplex of 90S preribosome"/>
    <property type="evidence" value="ECO:0007669"/>
    <property type="project" value="TreeGrafter"/>
</dbReference>
<dbReference type="PROSITE" id="PS50082">
    <property type="entry name" value="WD_REPEATS_2"/>
    <property type="match status" value="3"/>
</dbReference>
<protein>
    <recommendedName>
        <fullName evidence="6">Anaphase-promoting complex subunit 4 WD40 domain-containing protein</fullName>
    </recommendedName>
</protein>
<dbReference type="InterPro" id="IPR051570">
    <property type="entry name" value="TBC1_cilium_biogenesis"/>
</dbReference>
<evidence type="ECO:0000256" key="1">
    <source>
        <dbReference type="ARBA" id="ARBA00022574"/>
    </source>
</evidence>
<evidence type="ECO:0008006" key="6">
    <source>
        <dbReference type="Google" id="ProtNLM"/>
    </source>
</evidence>
<dbReference type="InterPro" id="IPR036322">
    <property type="entry name" value="WD40_repeat_dom_sf"/>
</dbReference>
<evidence type="ECO:0000256" key="3">
    <source>
        <dbReference type="PROSITE-ProRule" id="PRU00221"/>
    </source>
</evidence>
<dbReference type="InterPro" id="IPR019775">
    <property type="entry name" value="WD40_repeat_CS"/>
</dbReference>
<evidence type="ECO:0000313" key="5">
    <source>
        <dbReference type="Proteomes" id="UP000270094"/>
    </source>
</evidence>
<gene>
    <name evidence="4" type="ORF">SVUK_LOCUS585</name>
</gene>
<name>A0A3P7IM26_STRVU</name>
<dbReference type="GO" id="GO:0030515">
    <property type="term" value="F:snoRNA binding"/>
    <property type="evidence" value="ECO:0007669"/>
    <property type="project" value="TreeGrafter"/>
</dbReference>
<keyword evidence="5" id="KW-1185">Reference proteome</keyword>
<dbReference type="Pfam" id="PF00400">
    <property type="entry name" value="WD40"/>
    <property type="match status" value="2"/>
</dbReference>
<feature type="repeat" description="WD" evidence="3">
    <location>
        <begin position="147"/>
        <end position="188"/>
    </location>
</feature>
<dbReference type="PANTHER" id="PTHR19853:SF0">
    <property type="entry name" value="WD REPEAT-CONTAINING PROTEIN 3"/>
    <property type="match status" value="1"/>
</dbReference>
<dbReference type="InterPro" id="IPR015943">
    <property type="entry name" value="WD40/YVTN_repeat-like_dom_sf"/>
</dbReference>
<sequence>MGLTKDYLRYVHSGSCGCVGSANGEICAVDEKVCAVTACENVNFYNLRTNEKVSHDISVNEISESVKDATCIKLSHDKRWLAVGYADGVIRLFDRNSNEMNSVIFSGHKKGVNCLMFSDDGLTLASGGKDCAVILWDVVSESGLFRLNGHKGPVTHLAFVRNGQFLITSSKDCLVKFWCLKSQSCFYTLLENRTEVYSFSILNDETLMVVASAEAELILYNLTWLGDGILPSSEQNQEPEKKKALVDVHTQEGVIEDMANRYVRVSLRGRLLRQCKGRALQLALSPDERFLLCLGADKVVDVFRVFTEAESSKRLAKKLKNAKRKATSEGVSVGISEEEVKKDVTILIAPVGEYRTQAKIKWTDFTRKCVVDQDNALNFSIFALMANNTVHLLNLKCDLSSNTVSFECPSNTDHLGHRSDIRGLSVSSSNNAIVSGGGDELIIWNAHSLRPVAHLQTEGMVDVTSVIFAIGDGHVVAGTKAGDLFLWDVAACELLETRRGHEGPIWSLVHTADSKGIVTVSSDKKAKFWSYEVVSEGTRKRLSLRERRILELPDEALCCAASPDGKVRMNIQPPISFLCQLSLF</sequence>
<dbReference type="PANTHER" id="PTHR19853">
    <property type="entry name" value="WD REPEAT CONTAINING PROTEIN 3 WDR3"/>
    <property type="match status" value="1"/>
</dbReference>
<proteinExistence type="predicted"/>
<dbReference type="OrthoDB" id="5850542at2759"/>
<dbReference type="AlphaFoldDB" id="A0A3P7IM26"/>
<dbReference type="SMART" id="SM00320">
    <property type="entry name" value="WD40"/>
    <property type="match status" value="8"/>
</dbReference>
<dbReference type="Pfam" id="PF25173">
    <property type="entry name" value="Beta-prop_WDR3_1st"/>
    <property type="match status" value="1"/>
</dbReference>
<feature type="repeat" description="WD" evidence="3">
    <location>
        <begin position="498"/>
        <end position="532"/>
    </location>
</feature>
<dbReference type="GO" id="GO:0030490">
    <property type="term" value="P:maturation of SSU-rRNA"/>
    <property type="evidence" value="ECO:0007669"/>
    <property type="project" value="TreeGrafter"/>
</dbReference>
<dbReference type="InterPro" id="IPR001680">
    <property type="entry name" value="WD40_rpt"/>
</dbReference>
<dbReference type="PROSITE" id="PS50294">
    <property type="entry name" value="WD_REPEATS_REGION"/>
    <property type="match status" value="2"/>
</dbReference>
<keyword evidence="1 3" id="KW-0853">WD repeat</keyword>
<keyword evidence="2" id="KW-0677">Repeat</keyword>
<dbReference type="Proteomes" id="UP000270094">
    <property type="component" value="Unassembled WGS sequence"/>
</dbReference>
<accession>A0A3P7IM26</accession>
<evidence type="ECO:0000313" key="4">
    <source>
        <dbReference type="EMBL" id="VDM65587.1"/>
    </source>
</evidence>
<feature type="repeat" description="WD" evidence="3">
    <location>
        <begin position="105"/>
        <end position="146"/>
    </location>
</feature>
<dbReference type="Gene3D" id="2.130.10.10">
    <property type="entry name" value="YVTN repeat-like/Quinoprotein amine dehydrogenase"/>
    <property type="match status" value="2"/>
</dbReference>
<dbReference type="SUPFAM" id="SSF50978">
    <property type="entry name" value="WD40 repeat-like"/>
    <property type="match status" value="1"/>
</dbReference>
<reference evidence="4 5" key="1">
    <citation type="submission" date="2018-11" db="EMBL/GenBank/DDBJ databases">
        <authorList>
            <consortium name="Pathogen Informatics"/>
        </authorList>
    </citation>
    <scope>NUCLEOTIDE SEQUENCE [LARGE SCALE GENOMIC DNA]</scope>
</reference>